<keyword evidence="2" id="KW-1185">Reference proteome</keyword>
<name>A0A1H4CMI2_9BACT</name>
<gene>
    <name evidence="1" type="ORF">SAMN05192529_13338</name>
</gene>
<dbReference type="EMBL" id="FNQY01000033">
    <property type="protein sequence ID" value="SEA61554.1"/>
    <property type="molecule type" value="Genomic_DNA"/>
</dbReference>
<dbReference type="AlphaFoldDB" id="A0A1H4CMI2"/>
<accession>A0A1H4CMI2</accession>
<evidence type="ECO:0000313" key="1">
    <source>
        <dbReference type="EMBL" id="SEA61554.1"/>
    </source>
</evidence>
<reference evidence="1 2" key="1">
    <citation type="submission" date="2016-10" db="EMBL/GenBank/DDBJ databases">
        <authorList>
            <person name="de Groot N.N."/>
        </authorList>
    </citation>
    <scope>NUCLEOTIDE SEQUENCE [LARGE SCALE GENOMIC DNA]</scope>
    <source>
        <strain evidence="1 2">Vu-144</strain>
    </source>
</reference>
<evidence type="ECO:0000313" key="2">
    <source>
        <dbReference type="Proteomes" id="UP000199041"/>
    </source>
</evidence>
<protein>
    <submittedName>
        <fullName evidence="1">Uncharacterized protein</fullName>
    </submittedName>
</protein>
<proteinExistence type="predicted"/>
<dbReference type="Proteomes" id="UP000199041">
    <property type="component" value="Unassembled WGS sequence"/>
</dbReference>
<sequence>MLERGGPDASELPQKEKQSEKVLLFRLFFNAV</sequence>
<organism evidence="1 2">
    <name type="scientific">Arachidicoccus rhizosphaerae</name>
    <dbReference type="NCBI Taxonomy" id="551991"/>
    <lineage>
        <taxon>Bacteria</taxon>
        <taxon>Pseudomonadati</taxon>
        <taxon>Bacteroidota</taxon>
        <taxon>Chitinophagia</taxon>
        <taxon>Chitinophagales</taxon>
        <taxon>Chitinophagaceae</taxon>
        <taxon>Arachidicoccus</taxon>
    </lineage>
</organism>